<reference evidence="2 3" key="1">
    <citation type="submission" date="2019-12" db="EMBL/GenBank/DDBJ databases">
        <authorList>
            <person name="Alioto T."/>
            <person name="Alioto T."/>
            <person name="Gomez Garrido J."/>
        </authorList>
    </citation>
    <scope>NUCLEOTIDE SEQUENCE [LARGE SCALE GENOMIC DNA]</scope>
</reference>
<protein>
    <recommendedName>
        <fullName evidence="4">Transmembrane protein</fullName>
    </recommendedName>
</protein>
<sequence length="85" mass="10239">MLGHDIDHLDEGYRVFVVRDRGRRRRWIFKQKRGCDIHFLGWIFYCFMLICGWWLVGDCRGEEGKADGGCIRWFGSRKVVVWRSK</sequence>
<keyword evidence="3" id="KW-1185">Reference proteome</keyword>
<dbReference type="Proteomes" id="UP000594638">
    <property type="component" value="Unassembled WGS sequence"/>
</dbReference>
<evidence type="ECO:0000313" key="3">
    <source>
        <dbReference type="Proteomes" id="UP000594638"/>
    </source>
</evidence>
<keyword evidence="1" id="KW-1133">Transmembrane helix</keyword>
<feature type="non-terminal residue" evidence="2">
    <location>
        <position position="85"/>
    </location>
</feature>
<keyword evidence="1" id="KW-0812">Transmembrane</keyword>
<dbReference type="AlphaFoldDB" id="A0A8S0VG00"/>
<evidence type="ECO:0000256" key="1">
    <source>
        <dbReference type="SAM" id="Phobius"/>
    </source>
</evidence>
<name>A0A8S0VG00_OLEEU</name>
<keyword evidence="1" id="KW-0472">Membrane</keyword>
<proteinExistence type="predicted"/>
<dbReference type="EMBL" id="CACTIH010009404">
    <property type="protein sequence ID" value="CAA3030913.1"/>
    <property type="molecule type" value="Genomic_DNA"/>
</dbReference>
<comment type="caution">
    <text evidence="2">The sequence shown here is derived from an EMBL/GenBank/DDBJ whole genome shotgun (WGS) entry which is preliminary data.</text>
</comment>
<evidence type="ECO:0000313" key="2">
    <source>
        <dbReference type="EMBL" id="CAA3030913.1"/>
    </source>
</evidence>
<evidence type="ECO:0008006" key="4">
    <source>
        <dbReference type="Google" id="ProtNLM"/>
    </source>
</evidence>
<feature type="transmembrane region" description="Helical" evidence="1">
    <location>
        <begin position="35"/>
        <end position="56"/>
    </location>
</feature>
<accession>A0A8S0VG00</accession>
<gene>
    <name evidence="2" type="ORF">OLEA9_A117859</name>
</gene>
<dbReference type="Gramene" id="OE9A117859T1">
    <property type="protein sequence ID" value="OE9A117859C1"/>
    <property type="gene ID" value="OE9A117859"/>
</dbReference>
<organism evidence="2 3">
    <name type="scientific">Olea europaea subsp. europaea</name>
    <dbReference type="NCBI Taxonomy" id="158383"/>
    <lineage>
        <taxon>Eukaryota</taxon>
        <taxon>Viridiplantae</taxon>
        <taxon>Streptophyta</taxon>
        <taxon>Embryophyta</taxon>
        <taxon>Tracheophyta</taxon>
        <taxon>Spermatophyta</taxon>
        <taxon>Magnoliopsida</taxon>
        <taxon>eudicotyledons</taxon>
        <taxon>Gunneridae</taxon>
        <taxon>Pentapetalae</taxon>
        <taxon>asterids</taxon>
        <taxon>lamiids</taxon>
        <taxon>Lamiales</taxon>
        <taxon>Oleaceae</taxon>
        <taxon>Oleeae</taxon>
        <taxon>Olea</taxon>
    </lineage>
</organism>